<name>A0A853B3N4_9PSEU</name>
<keyword evidence="3" id="KW-1185">Reference proteome</keyword>
<accession>A0A853B3N4</accession>
<dbReference type="RefSeq" id="WP_246338567.1">
    <property type="nucleotide sequence ID" value="NZ_JACCFK010000001.1"/>
</dbReference>
<protein>
    <submittedName>
        <fullName evidence="2">Uncharacterized protein</fullName>
    </submittedName>
</protein>
<evidence type="ECO:0000256" key="1">
    <source>
        <dbReference type="SAM" id="MobiDB-lite"/>
    </source>
</evidence>
<sequence>MTRTHLLPVHPYEPNRGAPAPVLMPEQSRPPLARMLGRAGEPLELRHARAVLTAILEVSTGRRSPGQLRPVLTPRMYQYLRAAPPSRGPRYTVKSVRASESAKGRVEVCGTAHADQRASAVMAKFEQTELGWRCSFFLLVQPQPSP</sequence>
<evidence type="ECO:0000313" key="3">
    <source>
        <dbReference type="Proteomes" id="UP000549616"/>
    </source>
</evidence>
<organism evidence="2 3">
    <name type="scientific">Amycolatopsis endophytica</name>
    <dbReference type="NCBI Taxonomy" id="860233"/>
    <lineage>
        <taxon>Bacteria</taxon>
        <taxon>Bacillati</taxon>
        <taxon>Actinomycetota</taxon>
        <taxon>Actinomycetes</taxon>
        <taxon>Pseudonocardiales</taxon>
        <taxon>Pseudonocardiaceae</taxon>
        <taxon>Amycolatopsis</taxon>
    </lineage>
</organism>
<dbReference type="InterPro" id="IPR045596">
    <property type="entry name" value="DUF6459"/>
</dbReference>
<dbReference type="AlphaFoldDB" id="A0A853B3N4"/>
<dbReference type="EMBL" id="JACCFK010000001">
    <property type="protein sequence ID" value="NYI89620.1"/>
    <property type="molecule type" value="Genomic_DNA"/>
</dbReference>
<feature type="region of interest" description="Disordered" evidence="1">
    <location>
        <begin position="1"/>
        <end position="22"/>
    </location>
</feature>
<dbReference type="Proteomes" id="UP000549616">
    <property type="component" value="Unassembled WGS sequence"/>
</dbReference>
<evidence type="ECO:0000313" key="2">
    <source>
        <dbReference type="EMBL" id="NYI89620.1"/>
    </source>
</evidence>
<gene>
    <name evidence="2" type="ORF">HNR02_002943</name>
</gene>
<proteinExistence type="predicted"/>
<dbReference type="Pfam" id="PF20060">
    <property type="entry name" value="DUF6459"/>
    <property type="match status" value="1"/>
</dbReference>
<comment type="caution">
    <text evidence="2">The sequence shown here is derived from an EMBL/GenBank/DDBJ whole genome shotgun (WGS) entry which is preliminary data.</text>
</comment>
<reference evidence="2 3" key="1">
    <citation type="submission" date="2020-07" db="EMBL/GenBank/DDBJ databases">
        <title>Sequencing the genomes of 1000 actinobacteria strains.</title>
        <authorList>
            <person name="Klenk H.-P."/>
        </authorList>
    </citation>
    <scope>NUCLEOTIDE SEQUENCE [LARGE SCALE GENOMIC DNA]</scope>
    <source>
        <strain evidence="2 3">DSM 104006</strain>
    </source>
</reference>